<dbReference type="InterPro" id="IPR001647">
    <property type="entry name" value="HTH_TetR"/>
</dbReference>
<evidence type="ECO:0000313" key="4">
    <source>
        <dbReference type="EMBL" id="NYZ62024.1"/>
    </source>
</evidence>
<dbReference type="Pfam" id="PF00440">
    <property type="entry name" value="TetR_N"/>
    <property type="match status" value="1"/>
</dbReference>
<dbReference type="PROSITE" id="PS50977">
    <property type="entry name" value="HTH_TETR_2"/>
    <property type="match status" value="1"/>
</dbReference>
<dbReference type="SUPFAM" id="SSF46689">
    <property type="entry name" value="Homeodomain-like"/>
    <property type="match status" value="1"/>
</dbReference>
<organism evidence="4 5">
    <name type="scientific">Luteimonas deserti</name>
    <dbReference type="NCBI Taxonomy" id="2752306"/>
    <lineage>
        <taxon>Bacteria</taxon>
        <taxon>Pseudomonadati</taxon>
        <taxon>Pseudomonadota</taxon>
        <taxon>Gammaproteobacteria</taxon>
        <taxon>Lysobacterales</taxon>
        <taxon>Lysobacteraceae</taxon>
        <taxon>Luteimonas</taxon>
    </lineage>
</organism>
<dbReference type="PRINTS" id="PR00455">
    <property type="entry name" value="HTHTETR"/>
</dbReference>
<dbReference type="InterPro" id="IPR009057">
    <property type="entry name" value="Homeodomain-like_sf"/>
</dbReference>
<evidence type="ECO:0000256" key="1">
    <source>
        <dbReference type="ARBA" id="ARBA00023125"/>
    </source>
</evidence>
<dbReference type="Proteomes" id="UP000589896">
    <property type="component" value="Unassembled WGS sequence"/>
</dbReference>
<evidence type="ECO:0000256" key="2">
    <source>
        <dbReference type="PROSITE-ProRule" id="PRU00335"/>
    </source>
</evidence>
<dbReference type="EMBL" id="JACCJZ010000010">
    <property type="protein sequence ID" value="NYZ62024.1"/>
    <property type="molecule type" value="Genomic_DNA"/>
</dbReference>
<dbReference type="GO" id="GO:0003700">
    <property type="term" value="F:DNA-binding transcription factor activity"/>
    <property type="evidence" value="ECO:0007669"/>
    <property type="project" value="TreeGrafter"/>
</dbReference>
<evidence type="ECO:0000259" key="3">
    <source>
        <dbReference type="PROSITE" id="PS50977"/>
    </source>
</evidence>
<name>A0A7Z0QPY2_9GAMM</name>
<reference evidence="4 5" key="1">
    <citation type="submission" date="2020-07" db="EMBL/GenBank/DDBJ databases">
        <title>isolation of Luteimonas sp. SJ-16.</title>
        <authorList>
            <person name="Huang X.-X."/>
            <person name="Xu L."/>
            <person name="Sun J.-Q."/>
        </authorList>
    </citation>
    <scope>NUCLEOTIDE SEQUENCE [LARGE SCALE GENOMIC DNA]</scope>
    <source>
        <strain evidence="4 5">SJ-16</strain>
    </source>
</reference>
<dbReference type="InterPro" id="IPR050109">
    <property type="entry name" value="HTH-type_TetR-like_transc_reg"/>
</dbReference>
<gene>
    <name evidence="4" type="ORF">H0E82_04490</name>
</gene>
<sequence length="192" mass="21185">MTKKLPRAERRAQLLETAFDIVREQGTDALTLGLLAEQAGVSKPIAYSHFETRSGLMMALYKDAMDRQVSALAKALEDAPQEPGTIVRLLAQAYLECAATIGSEWHAIGAALRGDAMMDAYQREMREDHAAFYANALQPFSGLDPTAVQRRCIGLIASMEAISNEVTEERIVMEDAVDDLVSLIVTWIISRR</sequence>
<evidence type="ECO:0000313" key="5">
    <source>
        <dbReference type="Proteomes" id="UP000589896"/>
    </source>
</evidence>
<dbReference type="PANTHER" id="PTHR30055">
    <property type="entry name" value="HTH-TYPE TRANSCRIPTIONAL REGULATOR RUTR"/>
    <property type="match status" value="1"/>
</dbReference>
<dbReference type="AlphaFoldDB" id="A0A7Z0QPY2"/>
<dbReference type="RefSeq" id="WP_180544214.1">
    <property type="nucleotide sequence ID" value="NZ_JACCJZ010000010.1"/>
</dbReference>
<dbReference type="GO" id="GO:0000976">
    <property type="term" value="F:transcription cis-regulatory region binding"/>
    <property type="evidence" value="ECO:0007669"/>
    <property type="project" value="TreeGrafter"/>
</dbReference>
<dbReference type="PANTHER" id="PTHR30055:SF223">
    <property type="entry name" value="HTH-TYPE TRANSCRIPTIONAL REGULATOR UIDR"/>
    <property type="match status" value="1"/>
</dbReference>
<accession>A0A7Z0QPY2</accession>
<dbReference type="Gene3D" id="1.10.357.10">
    <property type="entry name" value="Tetracycline Repressor, domain 2"/>
    <property type="match status" value="1"/>
</dbReference>
<proteinExistence type="predicted"/>
<feature type="DNA-binding region" description="H-T-H motif" evidence="2">
    <location>
        <begin position="31"/>
        <end position="50"/>
    </location>
</feature>
<comment type="caution">
    <text evidence="4">The sequence shown here is derived from an EMBL/GenBank/DDBJ whole genome shotgun (WGS) entry which is preliminary data.</text>
</comment>
<feature type="domain" description="HTH tetR-type" evidence="3">
    <location>
        <begin position="8"/>
        <end position="68"/>
    </location>
</feature>
<keyword evidence="1 2" id="KW-0238">DNA-binding</keyword>
<keyword evidence="5" id="KW-1185">Reference proteome</keyword>
<protein>
    <submittedName>
        <fullName evidence="4">TetR/AcrR family transcriptional regulator</fullName>
    </submittedName>
</protein>